<proteinExistence type="predicted"/>
<protein>
    <submittedName>
        <fullName evidence="1">Uncharacterized protein</fullName>
    </submittedName>
</protein>
<accession>A0ABT2TCR0</accession>
<sequence>MNSCCGTCKYGHYDEMQGYVCVNYESEYVADFVEREHWCEEHVKKNDKDD</sequence>
<name>A0ABT2TCR0_9FIRM</name>
<dbReference type="RefSeq" id="WP_267304131.1">
    <property type="nucleotide sequence ID" value="NZ_JAOQJX010000015.1"/>
</dbReference>
<keyword evidence="2" id="KW-1185">Reference proteome</keyword>
<evidence type="ECO:0000313" key="2">
    <source>
        <dbReference type="Proteomes" id="UP001652394"/>
    </source>
</evidence>
<comment type="caution">
    <text evidence="1">The sequence shown here is derived from an EMBL/GenBank/DDBJ whole genome shotgun (WGS) entry which is preliminary data.</text>
</comment>
<gene>
    <name evidence="1" type="ORF">OCV51_10240</name>
</gene>
<organism evidence="1 2">
    <name type="scientific">Faecalicatena acetigenes</name>
    <dbReference type="NCBI Taxonomy" id="2981790"/>
    <lineage>
        <taxon>Bacteria</taxon>
        <taxon>Bacillati</taxon>
        <taxon>Bacillota</taxon>
        <taxon>Clostridia</taxon>
        <taxon>Lachnospirales</taxon>
        <taxon>Lachnospiraceae</taxon>
        <taxon>Faecalicatena</taxon>
    </lineage>
</organism>
<dbReference type="Proteomes" id="UP001652394">
    <property type="component" value="Unassembled WGS sequence"/>
</dbReference>
<evidence type="ECO:0000313" key="1">
    <source>
        <dbReference type="EMBL" id="MCU6748025.1"/>
    </source>
</evidence>
<dbReference type="EMBL" id="JAOQJX010000015">
    <property type="protein sequence ID" value="MCU6748025.1"/>
    <property type="molecule type" value="Genomic_DNA"/>
</dbReference>
<reference evidence="1 2" key="1">
    <citation type="journal article" date="2021" name="ISME Commun">
        <title>Automated analysis of genomic sequences facilitates high-throughput and comprehensive description of bacteria.</title>
        <authorList>
            <person name="Hitch T.C.A."/>
        </authorList>
    </citation>
    <scope>NUCLEOTIDE SEQUENCE [LARGE SCALE GENOMIC DNA]</scope>
    <source>
        <strain evidence="1 2">H2_18</strain>
    </source>
</reference>